<dbReference type="Proteomes" id="UP000284178">
    <property type="component" value="Unassembled WGS sequence"/>
</dbReference>
<comment type="subcellular location">
    <subcellularLocation>
        <location evidence="1">Cytoplasm</location>
    </subcellularLocation>
</comment>
<dbReference type="Gene3D" id="3.40.35.10">
    <property type="entry name" value="Phosphotransferase system, sorbose subfamily IIB component"/>
    <property type="match status" value="1"/>
</dbReference>
<evidence type="ECO:0000256" key="2">
    <source>
        <dbReference type="ARBA" id="ARBA00022448"/>
    </source>
</evidence>
<evidence type="ECO:0000313" key="9">
    <source>
        <dbReference type="EMBL" id="RGR72102.1"/>
    </source>
</evidence>
<organism evidence="9 10">
    <name type="scientific">Holdemania filiformis</name>
    <dbReference type="NCBI Taxonomy" id="61171"/>
    <lineage>
        <taxon>Bacteria</taxon>
        <taxon>Bacillati</taxon>
        <taxon>Bacillota</taxon>
        <taxon>Erysipelotrichia</taxon>
        <taxon>Erysipelotrichales</taxon>
        <taxon>Erysipelotrichaceae</taxon>
        <taxon>Holdemania</taxon>
    </lineage>
</organism>
<keyword evidence="4" id="KW-0762">Sugar transport</keyword>
<evidence type="ECO:0000256" key="5">
    <source>
        <dbReference type="ARBA" id="ARBA00022679"/>
    </source>
</evidence>
<dbReference type="RefSeq" id="WP_006057365.1">
    <property type="nucleotide sequence ID" value="NZ_CABJCV010000016.1"/>
</dbReference>
<protein>
    <recommendedName>
        <fullName evidence="8">PTS EIIB type-4 domain-containing protein</fullName>
    </recommendedName>
</protein>
<evidence type="ECO:0000259" key="8">
    <source>
        <dbReference type="PROSITE" id="PS51101"/>
    </source>
</evidence>
<dbReference type="AlphaFoldDB" id="A0A412FVD8"/>
<name>A0A412FVD8_9FIRM</name>
<dbReference type="GO" id="GO:0005737">
    <property type="term" value="C:cytoplasm"/>
    <property type="evidence" value="ECO:0007669"/>
    <property type="project" value="UniProtKB-SubCell"/>
</dbReference>
<proteinExistence type="predicted"/>
<dbReference type="EMBL" id="QRUP01000016">
    <property type="protein sequence ID" value="RGR72102.1"/>
    <property type="molecule type" value="Genomic_DNA"/>
</dbReference>
<dbReference type="GeneID" id="83016195"/>
<dbReference type="GO" id="GO:0009401">
    <property type="term" value="P:phosphoenolpyruvate-dependent sugar phosphotransferase system"/>
    <property type="evidence" value="ECO:0007669"/>
    <property type="project" value="UniProtKB-KW"/>
</dbReference>
<gene>
    <name evidence="9" type="ORF">DWY25_12400</name>
</gene>
<evidence type="ECO:0000256" key="3">
    <source>
        <dbReference type="ARBA" id="ARBA00022490"/>
    </source>
</evidence>
<feature type="domain" description="PTS EIIB type-4" evidence="8">
    <location>
        <begin position="1"/>
        <end position="159"/>
    </location>
</feature>
<keyword evidence="7" id="KW-0418">Kinase</keyword>
<dbReference type="PROSITE" id="PS51101">
    <property type="entry name" value="PTS_EIIB_TYPE_4"/>
    <property type="match status" value="1"/>
</dbReference>
<accession>A0A412FVD8</accession>
<dbReference type="SUPFAM" id="SSF52728">
    <property type="entry name" value="PTS IIb component"/>
    <property type="match status" value="1"/>
</dbReference>
<evidence type="ECO:0000256" key="1">
    <source>
        <dbReference type="ARBA" id="ARBA00004496"/>
    </source>
</evidence>
<sequence>MAVIQYRLDGRMLHGQVSNFARALNIEEFVVINEKTANDPTQVMLLELAALNAEVDAVSPQDAYELLTSDELEDYRVMVVFKEIFDAVELVKLGYSMKEIVISGMYAKDNENKVKAEACLFVDDKDKEAFRFLEDHGVLLTHQISPEYNKKMVHDLVKF</sequence>
<evidence type="ECO:0000256" key="7">
    <source>
        <dbReference type="ARBA" id="ARBA00022777"/>
    </source>
</evidence>
<dbReference type="Pfam" id="PF03830">
    <property type="entry name" value="PTSIIB_sorb"/>
    <property type="match status" value="1"/>
</dbReference>
<keyword evidence="6" id="KW-0598">Phosphotransferase system</keyword>
<dbReference type="GO" id="GO:0016301">
    <property type="term" value="F:kinase activity"/>
    <property type="evidence" value="ECO:0007669"/>
    <property type="project" value="UniProtKB-KW"/>
</dbReference>
<reference evidence="9 10" key="1">
    <citation type="submission" date="2018-08" db="EMBL/GenBank/DDBJ databases">
        <title>A genome reference for cultivated species of the human gut microbiota.</title>
        <authorList>
            <person name="Zou Y."/>
            <person name="Xue W."/>
            <person name="Luo G."/>
        </authorList>
    </citation>
    <scope>NUCLEOTIDE SEQUENCE [LARGE SCALE GENOMIC DNA]</scope>
    <source>
        <strain evidence="9 10">AF24-29</strain>
    </source>
</reference>
<dbReference type="InterPro" id="IPR004720">
    <property type="entry name" value="PTS_IIB_sorbose-sp"/>
</dbReference>
<evidence type="ECO:0000256" key="6">
    <source>
        <dbReference type="ARBA" id="ARBA00022683"/>
    </source>
</evidence>
<comment type="caution">
    <text evidence="9">The sequence shown here is derived from an EMBL/GenBank/DDBJ whole genome shotgun (WGS) entry which is preliminary data.</text>
</comment>
<evidence type="ECO:0000313" key="10">
    <source>
        <dbReference type="Proteomes" id="UP000284178"/>
    </source>
</evidence>
<dbReference type="InterPro" id="IPR036667">
    <property type="entry name" value="PTS_IIB_sorbose-sp_sf"/>
</dbReference>
<evidence type="ECO:0000256" key="4">
    <source>
        <dbReference type="ARBA" id="ARBA00022597"/>
    </source>
</evidence>
<keyword evidence="3" id="KW-0963">Cytoplasm</keyword>
<keyword evidence="5" id="KW-0808">Transferase</keyword>
<dbReference type="GO" id="GO:0008982">
    <property type="term" value="F:protein-N(PI)-phosphohistidine-sugar phosphotransferase activity"/>
    <property type="evidence" value="ECO:0007669"/>
    <property type="project" value="InterPro"/>
</dbReference>
<keyword evidence="2" id="KW-0813">Transport</keyword>
<keyword evidence="10" id="KW-1185">Reference proteome</keyword>